<dbReference type="Proteomes" id="UP001465668">
    <property type="component" value="Unassembled WGS sequence"/>
</dbReference>
<name>A0ABR2XN76_9PEZI</name>
<protein>
    <submittedName>
        <fullName evidence="5">NACHT domain-containing protein</fullName>
    </submittedName>
</protein>
<accession>A0ABR2XN76</accession>
<evidence type="ECO:0000259" key="4">
    <source>
        <dbReference type="Pfam" id="PF25053"/>
    </source>
</evidence>
<evidence type="ECO:0000259" key="3">
    <source>
        <dbReference type="Pfam" id="PF24883"/>
    </source>
</evidence>
<dbReference type="EMBL" id="JARVKM010000035">
    <property type="protein sequence ID" value="KAK9775261.1"/>
    <property type="molecule type" value="Genomic_DNA"/>
</dbReference>
<evidence type="ECO:0000313" key="5">
    <source>
        <dbReference type="EMBL" id="KAK9775261.1"/>
    </source>
</evidence>
<dbReference type="PANTHER" id="PTHR10039:SF5">
    <property type="entry name" value="NACHT DOMAIN-CONTAINING PROTEIN"/>
    <property type="match status" value="1"/>
</dbReference>
<dbReference type="Gene3D" id="3.40.50.300">
    <property type="entry name" value="P-loop containing nucleotide triphosphate hydrolases"/>
    <property type="match status" value="1"/>
</dbReference>
<keyword evidence="6" id="KW-1185">Reference proteome</keyword>
<gene>
    <name evidence="5" type="ORF">SCAR479_07937</name>
</gene>
<keyword evidence="1" id="KW-0677">Repeat</keyword>
<evidence type="ECO:0000313" key="6">
    <source>
        <dbReference type="Proteomes" id="UP001465668"/>
    </source>
</evidence>
<dbReference type="InterPro" id="IPR027417">
    <property type="entry name" value="P-loop_NTPase"/>
</dbReference>
<dbReference type="SUPFAM" id="SSF52540">
    <property type="entry name" value="P-loop containing nucleoside triphosphate hydrolases"/>
    <property type="match status" value="1"/>
</dbReference>
<dbReference type="PANTHER" id="PTHR10039">
    <property type="entry name" value="AMELOGENIN"/>
    <property type="match status" value="1"/>
</dbReference>
<dbReference type="Pfam" id="PF25053">
    <property type="entry name" value="DUF7791"/>
    <property type="match status" value="1"/>
</dbReference>
<reference evidence="5 6" key="1">
    <citation type="submission" date="2024-02" db="EMBL/GenBank/DDBJ databases">
        <title>First draft genome assembly of two strains of Seiridium cardinale.</title>
        <authorList>
            <person name="Emiliani G."/>
            <person name="Scali E."/>
        </authorList>
    </citation>
    <scope>NUCLEOTIDE SEQUENCE [LARGE SCALE GENOMIC DNA]</scope>
    <source>
        <strain evidence="5 6">BM-138-000479</strain>
    </source>
</reference>
<dbReference type="Pfam" id="PF24883">
    <property type="entry name" value="NPHP3_N"/>
    <property type="match status" value="1"/>
</dbReference>
<feature type="region of interest" description="Disordered" evidence="2">
    <location>
        <begin position="291"/>
        <end position="318"/>
    </location>
</feature>
<evidence type="ECO:0000256" key="1">
    <source>
        <dbReference type="ARBA" id="ARBA00022737"/>
    </source>
</evidence>
<feature type="compositionally biased region" description="Acidic residues" evidence="2">
    <location>
        <begin position="291"/>
        <end position="310"/>
    </location>
</feature>
<feature type="domain" description="Nephrocystin 3-like N-terminal" evidence="3">
    <location>
        <begin position="337"/>
        <end position="500"/>
    </location>
</feature>
<dbReference type="InterPro" id="IPR056693">
    <property type="entry name" value="DUF7791"/>
</dbReference>
<dbReference type="InterPro" id="IPR056884">
    <property type="entry name" value="NPHP3-like_N"/>
</dbReference>
<comment type="caution">
    <text evidence="5">The sequence shown here is derived from an EMBL/GenBank/DDBJ whole genome shotgun (WGS) entry which is preliminary data.</text>
</comment>
<sequence length="1075" mass="123408">MESLAALSLACNVIQIVETSYSVLRVVKELRAPEGGLTTFSEDLRTLGTEIQKSIESQDPASLSLDENGILKQAANMVKVAGDLRTELDKFKASKRGMIINAARYLVKKQKIEGLEKSLQQIDKFMSTRLLANVRQKTIDNKQHIIGQFRDLRTELKEFIVAQLQASGTASAKQTLVEITEQEQKIKEHIESGFATNLEHMYDQSTEARIMLTKQSDQTRAAVYTETGKLHETLEAQMSLMKINISTSGVKEFIGSLRFDEMNQRRNAQTLEHSEGTFEWIFESFEDYDVESESEEEADQTDDDIEDESSEYGSSASEELDYDSDWKYNVNGTPRYQDFCQWLLNEQQLFWISGKAGSGKSTLMRFLVDDGRTSAALNRARPGTLMLHAFIWNPGTDMQKSEKGILCTLLHQVLSADPRAAAKILNSDAQNIQKVSHHDWSVRELRSTFKQAVTLVGRRVCVFVDGLDEAEKLQGDASCVLHLVEFLRTMPGSKLCVSSRPEPVFEKSLQYYPHMRLQDLTYNDIWTFTSNQVFSVRWSYSEYKREELVRRVADSADGVFLWVRLIMNSVLKGITNSDDWELLVKRIDELPTDLTKMYEVMWQRIGEGGQQYHDQAGLSFSFMLRYQELFLRPIGLFNMMLAHEPSIRKMQLGSPSTFGLERPIRHEKRLIQLCRRSRTRIEVQCGGILEVQSNSVEKDPSSLRYWNRSHVHFVHRSARDFLEDQGCSIREDFKMDWGDFFECHVATKIMFHNVIRPRWDSITHDMPNDTVWQIVRSTLFGPIPNDEEDKCLHILHNALQNVPWWQDEKRSFTELLVRHDCISALKGFARSDMEESLRHEEQRNRLLRLACQMHSLVYRKGGYEELVSWILSKDASPNSQVVSSGTNSNSAWLDFLFTANRNLRGTQISCEIQDQVRFHAIAAQFHTRGVDMDSRHVLGASVCDERVLFGFGRRIEDMIFAIIETSSGYCSRCIFHDYDTHVEKGMDLHIDVSTLAWLVDASLPRIKVIGLINKPRIHRSFTAKKIEYSIELDQTNVRRNGLPGSSDIESLKGALGQRELEMLWNESTEAVIDMR</sequence>
<feature type="domain" description="DUF7791" evidence="4">
    <location>
        <begin position="662"/>
        <end position="725"/>
    </location>
</feature>
<organism evidence="5 6">
    <name type="scientific">Seiridium cardinale</name>
    <dbReference type="NCBI Taxonomy" id="138064"/>
    <lineage>
        <taxon>Eukaryota</taxon>
        <taxon>Fungi</taxon>
        <taxon>Dikarya</taxon>
        <taxon>Ascomycota</taxon>
        <taxon>Pezizomycotina</taxon>
        <taxon>Sordariomycetes</taxon>
        <taxon>Xylariomycetidae</taxon>
        <taxon>Amphisphaeriales</taxon>
        <taxon>Sporocadaceae</taxon>
        <taxon>Seiridium</taxon>
    </lineage>
</organism>
<evidence type="ECO:0000256" key="2">
    <source>
        <dbReference type="SAM" id="MobiDB-lite"/>
    </source>
</evidence>
<proteinExistence type="predicted"/>